<sequence length="277" mass="31496">MKQILLLTDFSENSINAIHYALNLFKEDNCNFYVLHVESSKSYLSDDLVMGGGQSIYDSIVKKSKKRLLELIENLKSKFHNPKFTFQEVIDFDGLTQAINQVKTSKHIDLIVMGSNGVTGAKEIVFGSNTINVIRNVYCPTLIVPEGFSYIKPLEVLLPLDLDDTLNSNAFSELLKFTEKFSDKLHLLRMIPSDEVSQELENDAEYISAFIKGLDYAYHVIEEVPMDYTVSCYTQTHPITLTALLVQKERFVDRFFTSSSTSKISNKLRVPLLVFHS</sequence>
<dbReference type="AlphaFoldDB" id="A0A3D9H2U5"/>
<feature type="domain" description="UspA" evidence="2">
    <location>
        <begin position="1"/>
        <end position="145"/>
    </location>
</feature>
<keyword evidence="4" id="KW-1185">Reference proteome</keyword>
<evidence type="ECO:0000259" key="2">
    <source>
        <dbReference type="Pfam" id="PF00582"/>
    </source>
</evidence>
<dbReference type="SUPFAM" id="SSF52402">
    <property type="entry name" value="Adenine nucleotide alpha hydrolases-like"/>
    <property type="match status" value="2"/>
</dbReference>
<proteinExistence type="inferred from homology"/>
<accession>A0A3D9H2U5</accession>
<dbReference type="InterPro" id="IPR014729">
    <property type="entry name" value="Rossmann-like_a/b/a_fold"/>
</dbReference>
<evidence type="ECO:0000256" key="1">
    <source>
        <dbReference type="ARBA" id="ARBA00008791"/>
    </source>
</evidence>
<dbReference type="CDD" id="cd00293">
    <property type="entry name" value="USP-like"/>
    <property type="match status" value="1"/>
</dbReference>
<dbReference type="PRINTS" id="PR01438">
    <property type="entry name" value="UNVRSLSTRESS"/>
</dbReference>
<dbReference type="Proteomes" id="UP000256980">
    <property type="component" value="Unassembled WGS sequence"/>
</dbReference>
<gene>
    <name evidence="3" type="ORF">DFQ10_10422</name>
</gene>
<evidence type="ECO:0000313" key="3">
    <source>
        <dbReference type="EMBL" id="RED43833.1"/>
    </source>
</evidence>
<dbReference type="EMBL" id="QRDV01000004">
    <property type="protein sequence ID" value="RED43833.1"/>
    <property type="molecule type" value="Genomic_DNA"/>
</dbReference>
<dbReference type="Pfam" id="PF00582">
    <property type="entry name" value="Usp"/>
    <property type="match status" value="1"/>
</dbReference>
<dbReference type="PANTHER" id="PTHR46268">
    <property type="entry name" value="STRESS RESPONSE PROTEIN NHAX"/>
    <property type="match status" value="1"/>
</dbReference>
<name>A0A3D9H2U5_9FLAO</name>
<dbReference type="InterPro" id="IPR006016">
    <property type="entry name" value="UspA"/>
</dbReference>
<comment type="similarity">
    <text evidence="1">Belongs to the universal stress protein A family.</text>
</comment>
<dbReference type="Gene3D" id="3.40.50.620">
    <property type="entry name" value="HUPs"/>
    <property type="match status" value="2"/>
</dbReference>
<organism evidence="3 4">
    <name type="scientific">Winogradskyella eximia</name>
    <dbReference type="NCBI Taxonomy" id="262006"/>
    <lineage>
        <taxon>Bacteria</taxon>
        <taxon>Pseudomonadati</taxon>
        <taxon>Bacteroidota</taxon>
        <taxon>Flavobacteriia</taxon>
        <taxon>Flavobacteriales</taxon>
        <taxon>Flavobacteriaceae</taxon>
        <taxon>Winogradskyella</taxon>
    </lineage>
</organism>
<dbReference type="RefSeq" id="WP_115817253.1">
    <property type="nucleotide sequence ID" value="NZ_QRDV01000004.1"/>
</dbReference>
<dbReference type="OrthoDB" id="9788959at2"/>
<dbReference type="InterPro" id="IPR006015">
    <property type="entry name" value="Universal_stress_UspA"/>
</dbReference>
<protein>
    <submittedName>
        <fullName evidence="3">Nucleotide-binding universal stress UspA family protein</fullName>
    </submittedName>
</protein>
<comment type="caution">
    <text evidence="3">The sequence shown here is derived from an EMBL/GenBank/DDBJ whole genome shotgun (WGS) entry which is preliminary data.</text>
</comment>
<evidence type="ECO:0000313" key="4">
    <source>
        <dbReference type="Proteomes" id="UP000256980"/>
    </source>
</evidence>
<reference evidence="3 4" key="1">
    <citation type="submission" date="2018-07" db="EMBL/GenBank/DDBJ databases">
        <title>Genomic Encyclopedia of Type Strains, Phase III (KMG-III): the genomes of soil and plant-associated and newly described type strains.</title>
        <authorList>
            <person name="Whitman W."/>
        </authorList>
    </citation>
    <scope>NUCLEOTIDE SEQUENCE [LARGE SCALE GENOMIC DNA]</scope>
    <source>
        <strain evidence="3 4">CECT 7946</strain>
    </source>
</reference>
<dbReference type="PANTHER" id="PTHR46268:SF6">
    <property type="entry name" value="UNIVERSAL STRESS PROTEIN UP12"/>
    <property type="match status" value="1"/>
</dbReference>